<organism evidence="2">
    <name type="scientific">Coccolithus braarudii</name>
    <dbReference type="NCBI Taxonomy" id="221442"/>
    <lineage>
        <taxon>Eukaryota</taxon>
        <taxon>Haptista</taxon>
        <taxon>Haptophyta</taxon>
        <taxon>Prymnesiophyceae</taxon>
        <taxon>Coccolithales</taxon>
        <taxon>Coccolithaceae</taxon>
        <taxon>Coccolithus</taxon>
    </lineage>
</organism>
<proteinExistence type="predicted"/>
<sequence>MQRFDSYALASREPYSLCRHTCTHPKCQAEMLGAKLRRLGAELQAAEEARAELAQLNKTGADETSKLQAQLATTQQLCIAAKDECTRVRRRNENLERELASLRERVGLMPDGTCGMDGILGNIEHMERMMHSSDR</sequence>
<dbReference type="SUPFAM" id="SSF90257">
    <property type="entry name" value="Myosin rod fragments"/>
    <property type="match status" value="1"/>
</dbReference>
<keyword evidence="1" id="KW-0175">Coiled coil</keyword>
<evidence type="ECO:0000256" key="1">
    <source>
        <dbReference type="SAM" id="Coils"/>
    </source>
</evidence>
<feature type="coiled-coil region" evidence="1">
    <location>
        <begin position="29"/>
        <end position="105"/>
    </location>
</feature>
<gene>
    <name evidence="2" type="ORF">CPEL01642_LOCUS15832</name>
</gene>
<dbReference type="AlphaFoldDB" id="A0A7S0Q5P3"/>
<dbReference type="EMBL" id="HBEY01033180">
    <property type="protein sequence ID" value="CAD8612452.1"/>
    <property type="molecule type" value="Transcribed_RNA"/>
</dbReference>
<dbReference type="Gene3D" id="1.20.5.340">
    <property type="match status" value="1"/>
</dbReference>
<reference evidence="2" key="1">
    <citation type="submission" date="2021-01" db="EMBL/GenBank/DDBJ databases">
        <authorList>
            <person name="Corre E."/>
            <person name="Pelletier E."/>
            <person name="Niang G."/>
            <person name="Scheremetjew M."/>
            <person name="Finn R."/>
            <person name="Kale V."/>
            <person name="Holt S."/>
            <person name="Cochrane G."/>
            <person name="Meng A."/>
            <person name="Brown T."/>
            <person name="Cohen L."/>
        </authorList>
    </citation>
    <scope>NUCLEOTIDE SEQUENCE</scope>
    <source>
        <strain evidence="2">PLY182g</strain>
    </source>
</reference>
<name>A0A7S0Q5P3_9EUKA</name>
<accession>A0A7S0Q5P3</accession>
<protein>
    <submittedName>
        <fullName evidence="2">Uncharacterized protein</fullName>
    </submittedName>
</protein>
<evidence type="ECO:0000313" key="2">
    <source>
        <dbReference type="EMBL" id="CAD8612452.1"/>
    </source>
</evidence>